<evidence type="ECO:0000313" key="6">
    <source>
        <dbReference type="RefSeq" id="XP_055861298.1"/>
    </source>
</evidence>
<organism evidence="5 6">
    <name type="scientific">Biomphalaria glabrata</name>
    <name type="common">Bloodfluke planorb</name>
    <name type="synonym">Freshwater snail</name>
    <dbReference type="NCBI Taxonomy" id="6526"/>
    <lineage>
        <taxon>Eukaryota</taxon>
        <taxon>Metazoa</taxon>
        <taxon>Spiralia</taxon>
        <taxon>Lophotrochozoa</taxon>
        <taxon>Mollusca</taxon>
        <taxon>Gastropoda</taxon>
        <taxon>Heterobranchia</taxon>
        <taxon>Euthyneura</taxon>
        <taxon>Panpulmonata</taxon>
        <taxon>Hygrophila</taxon>
        <taxon>Lymnaeoidea</taxon>
        <taxon>Planorbidae</taxon>
        <taxon>Biomphalaria</taxon>
    </lineage>
</organism>
<dbReference type="InterPro" id="IPR036186">
    <property type="entry name" value="Serpin_sf"/>
</dbReference>
<feature type="domain" description="Serpin" evidence="4">
    <location>
        <begin position="34"/>
        <end position="407"/>
    </location>
</feature>
<evidence type="ECO:0000256" key="1">
    <source>
        <dbReference type="ARBA" id="ARBA00009500"/>
    </source>
</evidence>
<dbReference type="InterPro" id="IPR023796">
    <property type="entry name" value="Serpin_dom"/>
</dbReference>
<dbReference type="PANTHER" id="PTHR11461:SF211">
    <property type="entry name" value="GH10112P-RELATED"/>
    <property type="match status" value="1"/>
</dbReference>
<dbReference type="GO" id="GO:0005615">
    <property type="term" value="C:extracellular space"/>
    <property type="evidence" value="ECO:0007669"/>
    <property type="project" value="InterPro"/>
</dbReference>
<protein>
    <submittedName>
        <fullName evidence="6">Serpin B6-like</fullName>
    </submittedName>
</protein>
<dbReference type="Gene3D" id="3.30.497.10">
    <property type="entry name" value="Antithrombin, subunit I, domain 2"/>
    <property type="match status" value="2"/>
</dbReference>
<evidence type="ECO:0000313" key="5">
    <source>
        <dbReference type="Proteomes" id="UP001165740"/>
    </source>
</evidence>
<dbReference type="RefSeq" id="XP_055861298.1">
    <property type="nucleotide sequence ID" value="XM_056005323.1"/>
</dbReference>
<proteinExistence type="inferred from homology"/>
<dbReference type="PANTHER" id="PTHR11461">
    <property type="entry name" value="SERINE PROTEASE INHIBITOR, SERPIN"/>
    <property type="match status" value="1"/>
</dbReference>
<dbReference type="InterPro" id="IPR042185">
    <property type="entry name" value="Serpin_sf_2"/>
</dbReference>
<name>A0A9W2YEY5_BIOGL</name>
<comment type="similarity">
    <text evidence="1 2">Belongs to the serpin family.</text>
</comment>
<dbReference type="Pfam" id="PF00079">
    <property type="entry name" value="Serpin"/>
    <property type="match status" value="1"/>
</dbReference>
<dbReference type="SMART" id="SM00093">
    <property type="entry name" value="SERPIN"/>
    <property type="match status" value="1"/>
</dbReference>
<dbReference type="Gene3D" id="2.30.39.10">
    <property type="entry name" value="Alpha-1-antitrypsin, domain 1"/>
    <property type="match status" value="1"/>
</dbReference>
<dbReference type="Proteomes" id="UP001165740">
    <property type="component" value="Chromosome 12"/>
</dbReference>
<evidence type="ECO:0000256" key="2">
    <source>
        <dbReference type="RuleBase" id="RU000411"/>
    </source>
</evidence>
<dbReference type="OrthoDB" id="1063785at2759"/>
<feature type="chain" id="PRO_5040745049" evidence="3">
    <location>
        <begin position="18"/>
        <end position="408"/>
    </location>
</feature>
<dbReference type="GO" id="GO:0004867">
    <property type="term" value="F:serine-type endopeptidase inhibitor activity"/>
    <property type="evidence" value="ECO:0007669"/>
    <property type="project" value="InterPro"/>
</dbReference>
<gene>
    <name evidence="6" type="primary">LOC106063789</name>
</gene>
<feature type="signal peptide" evidence="3">
    <location>
        <begin position="1"/>
        <end position="17"/>
    </location>
</feature>
<dbReference type="GeneID" id="106063789"/>
<dbReference type="PROSITE" id="PS00284">
    <property type="entry name" value="SERPIN"/>
    <property type="match status" value="1"/>
</dbReference>
<dbReference type="InterPro" id="IPR042178">
    <property type="entry name" value="Serpin_sf_1"/>
</dbReference>
<dbReference type="InterPro" id="IPR023795">
    <property type="entry name" value="Serpin_CS"/>
</dbReference>
<evidence type="ECO:0000256" key="3">
    <source>
        <dbReference type="SAM" id="SignalP"/>
    </source>
</evidence>
<keyword evidence="3" id="KW-0732">Signal</keyword>
<reference evidence="6" key="1">
    <citation type="submission" date="2025-08" db="UniProtKB">
        <authorList>
            <consortium name="RefSeq"/>
        </authorList>
    </citation>
    <scope>IDENTIFICATION</scope>
</reference>
<dbReference type="SUPFAM" id="SSF56574">
    <property type="entry name" value="Serpins"/>
    <property type="match status" value="1"/>
</dbReference>
<accession>A0A9W2YEY5</accession>
<sequence length="408" mass="45042">MVVLSIFLAFMGQLVSADQQQQLALSSASSDFSQRLYQKVALNKSNVVYSPYSIHSLLTMTSLGARGDTAAEMKNVLGITSLGESVHSLYRETIQQLNSQSNVQLLTGNAIFINPSYPIVPEFIQETANEYFALTDHIDFSANGGPEKPINDYVEAKTEHVIKDLLEPELNSFQQAEINGFIVISKPGAIDNYTVMLLVNTIFFNGTWNYPFDVTKTGMQDFQLLGGAVKQVDMMSGYQIETNIKTDDVNKVDVAEIAFKGKRFALYIALPQEVDGITDLEILLQKPGKVDELLTGFDSKNIKITMPKFRIETKIELKDVLIDMGMVQAFSDKSADFSGLSQAQVYISKVIHKAVIEVQESGTVAAAVTAAKITGKVKPVPFIADHPFLYFLRDKETGQVIFQGKFSG</sequence>
<dbReference type="InterPro" id="IPR000215">
    <property type="entry name" value="Serpin_fam"/>
</dbReference>
<keyword evidence="5" id="KW-1185">Reference proteome</keyword>
<evidence type="ECO:0000259" key="4">
    <source>
        <dbReference type="SMART" id="SM00093"/>
    </source>
</evidence>
<dbReference type="AlphaFoldDB" id="A0A9W2YEY5"/>